<dbReference type="SUPFAM" id="SSF53756">
    <property type="entry name" value="UDP-Glycosyltransferase/glycogen phosphorylase"/>
    <property type="match status" value="1"/>
</dbReference>
<name>A0ABW7PNV9_9ACTN</name>
<dbReference type="EMBL" id="JBBDHD010000181">
    <property type="protein sequence ID" value="MFH7600108.1"/>
    <property type="molecule type" value="Genomic_DNA"/>
</dbReference>
<comment type="caution">
    <text evidence="1">The sequence shown here is derived from an EMBL/GenBank/DDBJ whole genome shotgun (WGS) entry which is preliminary data.</text>
</comment>
<proteinExistence type="predicted"/>
<reference evidence="1 2" key="1">
    <citation type="submission" date="2024-03" db="EMBL/GenBank/DDBJ databases">
        <title>Whole genome sequencing of Streptomyces racemochromogenes, to identify antimicrobial biosynthetic gene clusters.</title>
        <authorList>
            <person name="Suryawanshi P."/>
            <person name="Krishnaraj P.U."/>
            <person name="Arun Y.P."/>
            <person name="Suryawanshi M.P."/>
            <person name="Rakshit O."/>
        </authorList>
    </citation>
    <scope>NUCLEOTIDE SEQUENCE [LARGE SCALE GENOMIC DNA]</scope>
    <source>
        <strain evidence="1 2">AUDT626</strain>
    </source>
</reference>
<dbReference type="Proteomes" id="UP001610631">
    <property type="component" value="Unassembled WGS sequence"/>
</dbReference>
<evidence type="ECO:0000313" key="2">
    <source>
        <dbReference type="Proteomes" id="UP001610631"/>
    </source>
</evidence>
<keyword evidence="2" id="KW-1185">Reference proteome</keyword>
<gene>
    <name evidence="1" type="ORF">WDV06_34170</name>
</gene>
<evidence type="ECO:0000313" key="1">
    <source>
        <dbReference type="EMBL" id="MFH7600108.1"/>
    </source>
</evidence>
<dbReference type="Gene3D" id="3.40.50.2000">
    <property type="entry name" value="Glycogen Phosphorylase B"/>
    <property type="match status" value="2"/>
</dbReference>
<sequence>MNILLCPLSDGGYLYPAIAAGRELRRRGHDVGVLGRSGAAAVAADAGLPFAPAEEYGGHRAFSATWWGPHGAAQYRATVRAARETGADLLVTSVLCNGALLAAEALDLPVVVIGLAAHLWDYRAGGDDEPHLGRTRQSRTEGCLGLYNGLREEAGLAGRASRWGDEPLLGDALLLRGDPELEYPGTRLPERVRHVGPLPWEPTPDPAEVEAIGDHLSRNGKPVVYVHLGRFFEGRTLWPRLNEAFTDGPFQAVVEQGRSTDPQPAPGADVLLVRKGWMGPLVDRAGLVLSNGTSAPVLAALLRGRPLALSPNGSEQTLLTGACLRAGVASYFPNDPSVAASALLESAWRDAGLRASAQVLGGRLAATDSAARAADAVERVAGTSTAPPPRASAA</sequence>
<dbReference type="RefSeq" id="WP_395513714.1">
    <property type="nucleotide sequence ID" value="NZ_JBBDHD010000181.1"/>
</dbReference>
<organism evidence="1 2">
    <name type="scientific">Streptomyces racemochromogenes</name>
    <dbReference type="NCBI Taxonomy" id="67353"/>
    <lineage>
        <taxon>Bacteria</taxon>
        <taxon>Bacillati</taxon>
        <taxon>Actinomycetota</taxon>
        <taxon>Actinomycetes</taxon>
        <taxon>Kitasatosporales</taxon>
        <taxon>Streptomycetaceae</taxon>
        <taxon>Streptomyces</taxon>
    </lineage>
</organism>
<accession>A0ABW7PNV9</accession>
<protein>
    <submittedName>
        <fullName evidence="1">Glycosyltransferase</fullName>
    </submittedName>
</protein>